<evidence type="ECO:0000313" key="2">
    <source>
        <dbReference type="Proteomes" id="UP001519460"/>
    </source>
</evidence>
<evidence type="ECO:0008006" key="3">
    <source>
        <dbReference type="Google" id="ProtNLM"/>
    </source>
</evidence>
<gene>
    <name evidence="1" type="ORF">BaRGS_00033492</name>
</gene>
<protein>
    <recommendedName>
        <fullName evidence="3">Ig-like domain-containing protein</fullName>
    </recommendedName>
</protein>
<reference evidence="1 2" key="1">
    <citation type="journal article" date="2023" name="Sci. Data">
        <title>Genome assembly of the Korean intertidal mud-creeper Batillaria attramentaria.</title>
        <authorList>
            <person name="Patra A.K."/>
            <person name="Ho P.T."/>
            <person name="Jun S."/>
            <person name="Lee S.J."/>
            <person name="Kim Y."/>
            <person name="Won Y.J."/>
        </authorList>
    </citation>
    <scope>NUCLEOTIDE SEQUENCE [LARGE SCALE GENOMIC DNA]</scope>
    <source>
        <strain evidence="1">Wonlab-2016</strain>
    </source>
</reference>
<keyword evidence="2" id="KW-1185">Reference proteome</keyword>
<dbReference type="EMBL" id="JACVVK020000411">
    <property type="protein sequence ID" value="KAK7475261.1"/>
    <property type="molecule type" value="Genomic_DNA"/>
</dbReference>
<dbReference type="Proteomes" id="UP001519460">
    <property type="component" value="Unassembled WGS sequence"/>
</dbReference>
<dbReference type="AlphaFoldDB" id="A0ABD0JKR2"/>
<sequence length="158" mass="17027">MSACSTTLTITCDTEGLGAENDLKIKILQISLRTDTGNEEVLTTETAGNTPTTTSGLPVSINGSFQAGDERHAWVQATIPNAPDGLYSCIVFYEENKSDTAYKNTANTVEFKSKTQDTEQKQHGLHLVVAHGCKSEGSICFPPFAVVALAAWFSVFDF</sequence>
<accession>A0ABD0JKR2</accession>
<proteinExistence type="predicted"/>
<organism evidence="1 2">
    <name type="scientific">Batillaria attramentaria</name>
    <dbReference type="NCBI Taxonomy" id="370345"/>
    <lineage>
        <taxon>Eukaryota</taxon>
        <taxon>Metazoa</taxon>
        <taxon>Spiralia</taxon>
        <taxon>Lophotrochozoa</taxon>
        <taxon>Mollusca</taxon>
        <taxon>Gastropoda</taxon>
        <taxon>Caenogastropoda</taxon>
        <taxon>Sorbeoconcha</taxon>
        <taxon>Cerithioidea</taxon>
        <taxon>Batillariidae</taxon>
        <taxon>Batillaria</taxon>
    </lineage>
</organism>
<name>A0ABD0JKR2_9CAEN</name>
<evidence type="ECO:0000313" key="1">
    <source>
        <dbReference type="EMBL" id="KAK7475261.1"/>
    </source>
</evidence>
<comment type="caution">
    <text evidence="1">The sequence shown here is derived from an EMBL/GenBank/DDBJ whole genome shotgun (WGS) entry which is preliminary data.</text>
</comment>